<keyword evidence="3" id="KW-1185">Reference proteome</keyword>
<evidence type="ECO:0000256" key="1">
    <source>
        <dbReference type="SAM" id="Phobius"/>
    </source>
</evidence>
<reference evidence="2 3" key="1">
    <citation type="submission" date="2020-06" db="EMBL/GenBank/DDBJ databases">
        <title>Actinomadura xiongansis sp. nov., isolated from soil of Baiyangdian.</title>
        <authorList>
            <person name="Zhang X."/>
        </authorList>
    </citation>
    <scope>NUCLEOTIDE SEQUENCE [LARGE SCALE GENOMIC DNA]</scope>
    <source>
        <strain evidence="2 3">HBUM206468</strain>
    </source>
</reference>
<dbReference type="EMBL" id="JABVEC010000039">
    <property type="protein sequence ID" value="MBC6470332.1"/>
    <property type="molecule type" value="Genomic_DNA"/>
</dbReference>
<feature type="transmembrane region" description="Helical" evidence="1">
    <location>
        <begin position="41"/>
        <end position="60"/>
    </location>
</feature>
<evidence type="ECO:0000313" key="2">
    <source>
        <dbReference type="EMBL" id="MBC6470332.1"/>
    </source>
</evidence>
<sequence>MRRFFTPGWLGLHALAITLFAAFLGFGWWQLQRAQEGNDRSWGYVFEWPVFALFVIVMWIKMMRDELKDDGRPAEDEPAEPVRSLSEAELIRQHEAEDENLAAYNRYLARLNAQSRPAQGAGGSSA</sequence>
<evidence type="ECO:0000313" key="3">
    <source>
        <dbReference type="Proteomes" id="UP000805614"/>
    </source>
</evidence>
<gene>
    <name evidence="2" type="ORF">HKK74_33295</name>
</gene>
<keyword evidence="1" id="KW-0472">Membrane</keyword>
<proteinExistence type="predicted"/>
<dbReference type="RefSeq" id="WP_187247371.1">
    <property type="nucleotide sequence ID" value="NZ_BAAAOK010000017.1"/>
</dbReference>
<dbReference type="Proteomes" id="UP000805614">
    <property type="component" value="Unassembled WGS sequence"/>
</dbReference>
<name>A0ABR7LZR2_9ACTN</name>
<organism evidence="2 3">
    <name type="scientific">Actinomadura alba</name>
    <dbReference type="NCBI Taxonomy" id="406431"/>
    <lineage>
        <taxon>Bacteria</taxon>
        <taxon>Bacillati</taxon>
        <taxon>Actinomycetota</taxon>
        <taxon>Actinomycetes</taxon>
        <taxon>Streptosporangiales</taxon>
        <taxon>Thermomonosporaceae</taxon>
        <taxon>Actinomadura</taxon>
    </lineage>
</organism>
<evidence type="ECO:0008006" key="4">
    <source>
        <dbReference type="Google" id="ProtNLM"/>
    </source>
</evidence>
<protein>
    <recommendedName>
        <fullName evidence="4">DNA-binding transcriptional regulator of glucitol operon</fullName>
    </recommendedName>
</protein>
<keyword evidence="1" id="KW-0812">Transmembrane</keyword>
<comment type="caution">
    <text evidence="2">The sequence shown here is derived from an EMBL/GenBank/DDBJ whole genome shotgun (WGS) entry which is preliminary data.</text>
</comment>
<feature type="transmembrane region" description="Helical" evidence="1">
    <location>
        <begin position="9"/>
        <end position="29"/>
    </location>
</feature>
<accession>A0ABR7LZR2</accession>
<keyword evidence="1" id="KW-1133">Transmembrane helix</keyword>